<dbReference type="Proteomes" id="UP000323856">
    <property type="component" value="Unassembled WGS sequence"/>
</dbReference>
<dbReference type="RefSeq" id="WP_149618747.1">
    <property type="nucleotide sequence ID" value="NZ_JBITUG010000021.1"/>
</dbReference>
<sequence>MKFLPSALAATGLIGGFATARTTKSRPAGGAVLAAAGTGAFLGWKANVGAPRAAALTGLYLAAFGASHPLAKKLGAWPAVNTVTAAVVLTSLVAGRSR</sequence>
<evidence type="ECO:0000313" key="2">
    <source>
        <dbReference type="Proteomes" id="UP000323856"/>
    </source>
</evidence>
<reference evidence="1 2" key="1">
    <citation type="submission" date="2019-07" db="EMBL/GenBank/DDBJ databases">
        <title>Analysis of the biochemical properties, biological activity and biotechnological potential of siderophores and biosurfactants produced by Antarctic psychrotolerant bacteria.</title>
        <authorList>
            <person name="Styczynski M."/>
            <person name="Krucon T."/>
            <person name="Decewicz P."/>
            <person name="Dziewit L."/>
        </authorList>
    </citation>
    <scope>NUCLEOTIDE SEQUENCE [LARGE SCALE GENOMIC DNA]</scope>
    <source>
        <strain evidence="1 2">ANT_H27</strain>
    </source>
</reference>
<proteinExistence type="predicted"/>
<organism evidence="1 2">
    <name type="scientific">Paeniglutamicibacter gangotriensis</name>
    <dbReference type="NCBI Taxonomy" id="254787"/>
    <lineage>
        <taxon>Bacteria</taxon>
        <taxon>Bacillati</taxon>
        <taxon>Actinomycetota</taxon>
        <taxon>Actinomycetes</taxon>
        <taxon>Micrococcales</taxon>
        <taxon>Micrococcaceae</taxon>
        <taxon>Paeniglutamicibacter</taxon>
    </lineage>
</organism>
<dbReference type="AlphaFoldDB" id="A0A5B0EJN6"/>
<name>A0A5B0EJN6_9MICC</name>
<evidence type="ECO:0000313" key="1">
    <source>
        <dbReference type="EMBL" id="KAA0978916.1"/>
    </source>
</evidence>
<dbReference type="OrthoDB" id="5244439at2"/>
<gene>
    <name evidence="1" type="ORF">FQ154_03950</name>
</gene>
<accession>A0A5B0EJN6</accession>
<comment type="caution">
    <text evidence="1">The sequence shown here is derived from an EMBL/GenBank/DDBJ whole genome shotgun (WGS) entry which is preliminary data.</text>
</comment>
<protein>
    <submittedName>
        <fullName evidence="1">Uncharacterized protein</fullName>
    </submittedName>
</protein>
<dbReference type="EMBL" id="VOBL01000003">
    <property type="protein sequence ID" value="KAA0978916.1"/>
    <property type="molecule type" value="Genomic_DNA"/>
</dbReference>